<keyword evidence="2" id="KW-0472">Membrane</keyword>
<name>A0AAN6K5Y8_9PEZI</name>
<keyword evidence="2" id="KW-0812">Transmembrane</keyword>
<feature type="region of interest" description="Disordered" evidence="1">
    <location>
        <begin position="1"/>
        <end position="21"/>
    </location>
</feature>
<feature type="compositionally biased region" description="Basic and acidic residues" evidence="1">
    <location>
        <begin position="11"/>
        <end position="21"/>
    </location>
</feature>
<keyword evidence="4" id="KW-1185">Reference proteome</keyword>
<dbReference type="AlphaFoldDB" id="A0AAN6K5Y8"/>
<evidence type="ECO:0008006" key="5">
    <source>
        <dbReference type="Google" id="ProtNLM"/>
    </source>
</evidence>
<feature type="transmembrane region" description="Helical" evidence="2">
    <location>
        <begin position="124"/>
        <end position="143"/>
    </location>
</feature>
<dbReference type="EMBL" id="JAUJLE010000228">
    <property type="protein sequence ID" value="KAK0966604.1"/>
    <property type="molecule type" value="Genomic_DNA"/>
</dbReference>
<keyword evidence="2" id="KW-1133">Transmembrane helix</keyword>
<comment type="caution">
    <text evidence="3">The sequence shown here is derived from an EMBL/GenBank/DDBJ whole genome shotgun (WGS) entry which is preliminary data.</text>
</comment>
<sequence>MASSDPEEHDETGAPDHGEHHDRATLLGAKAHSSSREKHTRFRVKMSGSRIFGALTLLSAVMLTINVIQIVLLERIVNSAFLLIGVPAIVFGLMILALLLWVLPHRTTLLETWQDASKSRRSAWIGNCLSILLPIILCEFVYMNSVAVPAFKTKVWSTSLQANYNLTAPSFAIHQQDPSVQVVFGDCVAYGPPVVNCSENIYSDASIGLVLSFNASVPAVVLSQARGLAIPYNVSYNSSQGGYQGATWEFIVYDSHQDTNLIQQCDPIVSIWLSAAVSQHAIFLRQTTIADDVGAIIEVSRDCSADIYTHYNQYVTSVQTLPMITGQDYQCDLGLPNYTGPCPAALTMSYSSLLVTTLRSSHGTDWLKMLLEEGSIVGGIMFVTWFFNIFVT</sequence>
<proteinExistence type="predicted"/>
<feature type="transmembrane region" description="Helical" evidence="2">
    <location>
        <begin position="79"/>
        <end position="103"/>
    </location>
</feature>
<organism evidence="3 4">
    <name type="scientific">Friedmanniomyces endolithicus</name>
    <dbReference type="NCBI Taxonomy" id="329885"/>
    <lineage>
        <taxon>Eukaryota</taxon>
        <taxon>Fungi</taxon>
        <taxon>Dikarya</taxon>
        <taxon>Ascomycota</taxon>
        <taxon>Pezizomycotina</taxon>
        <taxon>Dothideomycetes</taxon>
        <taxon>Dothideomycetidae</taxon>
        <taxon>Mycosphaerellales</taxon>
        <taxon>Teratosphaeriaceae</taxon>
        <taxon>Friedmanniomyces</taxon>
    </lineage>
</organism>
<evidence type="ECO:0000256" key="2">
    <source>
        <dbReference type="SAM" id="Phobius"/>
    </source>
</evidence>
<evidence type="ECO:0000313" key="3">
    <source>
        <dbReference type="EMBL" id="KAK0966604.1"/>
    </source>
</evidence>
<accession>A0AAN6K5Y8</accession>
<evidence type="ECO:0000256" key="1">
    <source>
        <dbReference type="SAM" id="MobiDB-lite"/>
    </source>
</evidence>
<protein>
    <recommendedName>
        <fullName evidence="5">Transmembrane protein</fullName>
    </recommendedName>
</protein>
<dbReference type="Proteomes" id="UP001175353">
    <property type="component" value="Unassembled WGS sequence"/>
</dbReference>
<gene>
    <name evidence="3" type="ORF">LTR91_017486</name>
</gene>
<reference evidence="3" key="1">
    <citation type="submission" date="2023-06" db="EMBL/GenBank/DDBJ databases">
        <title>Black Yeasts Isolated from many extreme environments.</title>
        <authorList>
            <person name="Coleine C."/>
            <person name="Stajich J.E."/>
            <person name="Selbmann L."/>
        </authorList>
    </citation>
    <scope>NUCLEOTIDE SEQUENCE</scope>
    <source>
        <strain evidence="3">CCFEE 5200</strain>
    </source>
</reference>
<evidence type="ECO:0000313" key="4">
    <source>
        <dbReference type="Proteomes" id="UP001175353"/>
    </source>
</evidence>
<feature type="transmembrane region" description="Helical" evidence="2">
    <location>
        <begin position="51"/>
        <end position="73"/>
    </location>
</feature>
<feature type="compositionally biased region" description="Acidic residues" evidence="1">
    <location>
        <begin position="1"/>
        <end position="10"/>
    </location>
</feature>